<keyword evidence="7 8" id="KW-0472">Membrane</keyword>
<dbReference type="GO" id="GO:0009847">
    <property type="term" value="P:spore germination"/>
    <property type="evidence" value="ECO:0007669"/>
    <property type="project" value="InterPro"/>
</dbReference>
<feature type="transmembrane region" description="Helical" evidence="8">
    <location>
        <begin position="305"/>
        <end position="324"/>
    </location>
</feature>
<evidence type="ECO:0000313" key="10">
    <source>
        <dbReference type="Proteomes" id="UP000256305"/>
    </source>
</evidence>
<dbReference type="GO" id="GO:0016020">
    <property type="term" value="C:membrane"/>
    <property type="evidence" value="ECO:0007669"/>
    <property type="project" value="UniProtKB-SubCell"/>
</dbReference>
<evidence type="ECO:0000256" key="2">
    <source>
        <dbReference type="ARBA" id="ARBA00007998"/>
    </source>
</evidence>
<reference evidence="9 10" key="1">
    <citation type="submission" date="2018-08" db="EMBL/GenBank/DDBJ databases">
        <title>Genome sequence of Halobacillus trueperi KCTC 3686.</title>
        <authorList>
            <person name="Cho K.H."/>
            <person name="Kwak M.-J."/>
            <person name="Kim B.-Y."/>
            <person name="Chun J."/>
        </authorList>
    </citation>
    <scope>NUCLEOTIDE SEQUENCE [LARGE SCALE GENOMIC DNA]</scope>
    <source>
        <strain evidence="9 10">KCTC 3686</strain>
    </source>
</reference>
<keyword evidence="6 8" id="KW-1133">Transmembrane helix</keyword>
<keyword evidence="10" id="KW-1185">Reference proteome</keyword>
<evidence type="ECO:0000256" key="6">
    <source>
        <dbReference type="ARBA" id="ARBA00022989"/>
    </source>
</evidence>
<sequence length="372" mass="42040">MQRELVEKISLTQLFILVSAFLFGSAIVVGIGGEAKQDSWIAVIVACLLSIITVWFYTFLLSRIPEKNLFEIMEIAFGKIISKIFILLYILYFFYISARVLRDFGELIVGDMLVNTPIEVISITFMLFVAYILYLGLEVLGRFSEIYAPYLMGSIFAIGILLLFSRELHVKNVMPILPEGIGPVIGTVFPELITFPFGELVAFMMILPYASKVRYAGKTTIFALIVSGLILAYSSFVQIATLGPEAKLRSKFPLLTATGEISLWDFIERVDLIIIFVVMFGILVKVSIFFYGGLKGLELVFNRPYRAFIYPMAMIIAFMSIIISKNFAEHISEGISMVPWIVHFPFQFGIPLLLFPFVLWKAKVLKSEGKKR</sequence>
<dbReference type="EMBL" id="QUAE01000016">
    <property type="protein sequence ID" value="REJ07563.1"/>
    <property type="molecule type" value="Genomic_DNA"/>
</dbReference>
<feature type="transmembrane region" description="Helical" evidence="8">
    <location>
        <begin position="118"/>
        <end position="137"/>
    </location>
</feature>
<name>A0A3E0J3P7_9BACI</name>
<dbReference type="Pfam" id="PF03845">
    <property type="entry name" value="Spore_permease"/>
    <property type="match status" value="1"/>
</dbReference>
<feature type="transmembrane region" description="Helical" evidence="8">
    <location>
        <begin position="146"/>
        <end position="164"/>
    </location>
</feature>
<keyword evidence="4" id="KW-0309">Germination</keyword>
<evidence type="ECO:0000256" key="1">
    <source>
        <dbReference type="ARBA" id="ARBA00004141"/>
    </source>
</evidence>
<evidence type="ECO:0000313" key="9">
    <source>
        <dbReference type="EMBL" id="REJ07563.1"/>
    </source>
</evidence>
<feature type="transmembrane region" description="Helical" evidence="8">
    <location>
        <begin position="80"/>
        <end position="98"/>
    </location>
</feature>
<feature type="transmembrane region" description="Helical" evidence="8">
    <location>
        <begin position="184"/>
        <end position="209"/>
    </location>
</feature>
<protein>
    <submittedName>
        <fullName evidence="9">Spore gernimation protein KC</fullName>
    </submittedName>
</protein>
<dbReference type="InterPro" id="IPR004761">
    <property type="entry name" value="Spore_GerAB"/>
</dbReference>
<dbReference type="PANTHER" id="PTHR34975">
    <property type="entry name" value="SPORE GERMINATION PROTEIN A2"/>
    <property type="match status" value="1"/>
</dbReference>
<proteinExistence type="inferred from homology"/>
<dbReference type="Proteomes" id="UP000256305">
    <property type="component" value="Unassembled WGS sequence"/>
</dbReference>
<comment type="similarity">
    <text evidence="2">Belongs to the amino acid-polyamine-organocation (APC) superfamily. Spore germination protein (SGP) (TC 2.A.3.9) family.</text>
</comment>
<feature type="transmembrane region" description="Helical" evidence="8">
    <location>
        <begin position="39"/>
        <end position="60"/>
    </location>
</feature>
<evidence type="ECO:0000256" key="3">
    <source>
        <dbReference type="ARBA" id="ARBA00022448"/>
    </source>
</evidence>
<feature type="transmembrane region" description="Helical" evidence="8">
    <location>
        <begin position="344"/>
        <end position="362"/>
    </location>
</feature>
<dbReference type="NCBIfam" id="TIGR00912">
    <property type="entry name" value="2A0309"/>
    <property type="match status" value="1"/>
</dbReference>
<accession>A0A3E0J3P7</accession>
<evidence type="ECO:0000256" key="5">
    <source>
        <dbReference type="ARBA" id="ARBA00022692"/>
    </source>
</evidence>
<feature type="transmembrane region" description="Helical" evidence="8">
    <location>
        <begin position="221"/>
        <end position="243"/>
    </location>
</feature>
<keyword evidence="5 8" id="KW-0812">Transmembrane</keyword>
<feature type="transmembrane region" description="Helical" evidence="8">
    <location>
        <begin position="12"/>
        <end position="33"/>
    </location>
</feature>
<dbReference type="RefSeq" id="WP_115824491.1">
    <property type="nucleotide sequence ID" value="NZ_QUAE01000016.1"/>
</dbReference>
<gene>
    <name evidence="9" type="ORF">DYE48_15870</name>
</gene>
<dbReference type="AlphaFoldDB" id="A0A3E0J3P7"/>
<evidence type="ECO:0000256" key="8">
    <source>
        <dbReference type="SAM" id="Phobius"/>
    </source>
</evidence>
<evidence type="ECO:0000256" key="4">
    <source>
        <dbReference type="ARBA" id="ARBA00022544"/>
    </source>
</evidence>
<organism evidence="9 10">
    <name type="scientific">Halobacillus trueperi</name>
    <dbReference type="NCBI Taxonomy" id="156205"/>
    <lineage>
        <taxon>Bacteria</taxon>
        <taxon>Bacillati</taxon>
        <taxon>Bacillota</taxon>
        <taxon>Bacilli</taxon>
        <taxon>Bacillales</taxon>
        <taxon>Bacillaceae</taxon>
        <taxon>Halobacillus</taxon>
    </lineage>
</organism>
<keyword evidence="3" id="KW-0813">Transport</keyword>
<feature type="transmembrane region" description="Helical" evidence="8">
    <location>
        <begin position="272"/>
        <end position="293"/>
    </location>
</feature>
<evidence type="ECO:0000256" key="7">
    <source>
        <dbReference type="ARBA" id="ARBA00023136"/>
    </source>
</evidence>
<comment type="subcellular location">
    <subcellularLocation>
        <location evidence="1">Membrane</location>
        <topology evidence="1">Multi-pass membrane protein</topology>
    </subcellularLocation>
</comment>
<comment type="caution">
    <text evidence="9">The sequence shown here is derived from an EMBL/GenBank/DDBJ whole genome shotgun (WGS) entry which is preliminary data.</text>
</comment>
<dbReference type="PANTHER" id="PTHR34975:SF2">
    <property type="entry name" value="SPORE GERMINATION PROTEIN A2"/>
    <property type="match status" value="1"/>
</dbReference>